<dbReference type="PROSITE" id="PS01360">
    <property type="entry name" value="ZF_MYND_1"/>
    <property type="match status" value="1"/>
</dbReference>
<proteinExistence type="predicted"/>
<keyword evidence="3" id="KW-0862">Zinc</keyword>
<dbReference type="SUPFAM" id="SSF144232">
    <property type="entry name" value="HIT/MYND zinc finger-like"/>
    <property type="match status" value="1"/>
</dbReference>
<dbReference type="Pfam" id="PF01753">
    <property type="entry name" value="zf-MYND"/>
    <property type="match status" value="1"/>
</dbReference>
<evidence type="ECO:0000256" key="4">
    <source>
        <dbReference type="PROSITE-ProRule" id="PRU00134"/>
    </source>
</evidence>
<dbReference type="EMBL" id="HACG01013122">
    <property type="protein sequence ID" value="CEK59987.1"/>
    <property type="molecule type" value="Transcribed_RNA"/>
</dbReference>
<dbReference type="Gene3D" id="6.10.140.2220">
    <property type="match status" value="1"/>
</dbReference>
<dbReference type="InterPro" id="IPR002893">
    <property type="entry name" value="Znf_MYND"/>
</dbReference>
<dbReference type="AlphaFoldDB" id="A0A0B6YV81"/>
<evidence type="ECO:0000259" key="5">
    <source>
        <dbReference type="PROSITE" id="PS50865"/>
    </source>
</evidence>
<evidence type="ECO:0000256" key="2">
    <source>
        <dbReference type="ARBA" id="ARBA00022771"/>
    </source>
</evidence>
<dbReference type="PROSITE" id="PS50865">
    <property type="entry name" value="ZF_MYND_2"/>
    <property type="match status" value="1"/>
</dbReference>
<protein>
    <recommendedName>
        <fullName evidence="5">MYND-type domain-containing protein</fullName>
    </recommendedName>
</protein>
<keyword evidence="2 4" id="KW-0863">Zinc-finger</keyword>
<feature type="non-terminal residue" evidence="6">
    <location>
        <position position="1"/>
    </location>
</feature>
<sequence length="193" mass="22984">LHSLFEESSKKMENILNLPQECSCWCFGDFEYSFQPDGKVMRFMAVLDIATLQPVTQMTSFVYKSDISYEEQAMMLFDYACFHPVRKHSRRPYYVRLFNTPEARGVVLDVTKFGVNFVNFETSVEITLNMLTQENHVWFRRCFNCGLRGTPDMFIPCSQCKAVMYCDQECQMESWKTRHKTWCKKFRTYMKME</sequence>
<accession>A0A0B6YV81</accession>
<name>A0A0B6YV81_9EUPU</name>
<gene>
    <name evidence="6" type="primary">ORF38066</name>
</gene>
<evidence type="ECO:0000256" key="1">
    <source>
        <dbReference type="ARBA" id="ARBA00022723"/>
    </source>
</evidence>
<evidence type="ECO:0000256" key="3">
    <source>
        <dbReference type="ARBA" id="ARBA00022833"/>
    </source>
</evidence>
<keyword evidence="1" id="KW-0479">Metal-binding</keyword>
<dbReference type="GO" id="GO:0008270">
    <property type="term" value="F:zinc ion binding"/>
    <property type="evidence" value="ECO:0007669"/>
    <property type="project" value="UniProtKB-KW"/>
</dbReference>
<evidence type="ECO:0000313" key="6">
    <source>
        <dbReference type="EMBL" id="CEK59987.1"/>
    </source>
</evidence>
<feature type="non-terminal residue" evidence="6">
    <location>
        <position position="193"/>
    </location>
</feature>
<reference evidence="6" key="1">
    <citation type="submission" date="2014-12" db="EMBL/GenBank/DDBJ databases">
        <title>Insight into the proteome of Arion vulgaris.</title>
        <authorList>
            <person name="Aradska J."/>
            <person name="Bulat T."/>
            <person name="Smidak R."/>
            <person name="Sarate P."/>
            <person name="Gangsoo J."/>
            <person name="Sialana F."/>
            <person name="Bilban M."/>
            <person name="Lubec G."/>
        </authorList>
    </citation>
    <scope>NUCLEOTIDE SEQUENCE</scope>
    <source>
        <tissue evidence="6">Skin</tissue>
    </source>
</reference>
<feature type="domain" description="MYND-type" evidence="5">
    <location>
        <begin position="142"/>
        <end position="183"/>
    </location>
</feature>
<organism evidence="6">
    <name type="scientific">Arion vulgaris</name>
    <dbReference type="NCBI Taxonomy" id="1028688"/>
    <lineage>
        <taxon>Eukaryota</taxon>
        <taxon>Metazoa</taxon>
        <taxon>Spiralia</taxon>
        <taxon>Lophotrochozoa</taxon>
        <taxon>Mollusca</taxon>
        <taxon>Gastropoda</taxon>
        <taxon>Heterobranchia</taxon>
        <taxon>Euthyneura</taxon>
        <taxon>Panpulmonata</taxon>
        <taxon>Eupulmonata</taxon>
        <taxon>Stylommatophora</taxon>
        <taxon>Helicina</taxon>
        <taxon>Arionoidea</taxon>
        <taxon>Arionidae</taxon>
        <taxon>Arion</taxon>
    </lineage>
</organism>